<dbReference type="KEGG" id="tpt:Tpet_1567"/>
<dbReference type="Proteomes" id="UP000006558">
    <property type="component" value="Chromosome"/>
</dbReference>
<reference evidence="2 3" key="2">
    <citation type="journal article" date="2009" name="Proc. Natl. Acad. Sci. U.S.A.">
        <title>On the chimeric nature, thermophilic origin, and phylogenetic placement of the Thermotogales.</title>
        <authorList>
            <person name="Zhaxybayeva O."/>
            <person name="Swithers K.S."/>
            <person name="Lapierre P."/>
            <person name="Fournier G.P."/>
            <person name="Bickhart D.M."/>
            <person name="DeBoy R.T."/>
            <person name="Nelson K.E."/>
            <person name="Nesbo C.L."/>
            <person name="Doolittle W.F."/>
            <person name="Gogarten J.P."/>
            <person name="Noll K.M."/>
        </authorList>
    </citation>
    <scope>NUCLEOTIDE SEQUENCE [LARGE SCALE GENOMIC DNA]</scope>
    <source>
        <strain evidence="3">ATCC BAA-488 / DSM 13995 / JCM 10881 / RKU-1</strain>
    </source>
</reference>
<dbReference type="InterPro" id="IPR013429">
    <property type="entry name" value="Regulatory_FmdB_Zinc_ribbon"/>
</dbReference>
<organism evidence="2 3">
    <name type="scientific">Thermotoga petrophila (strain ATCC BAA-488 / DSM 13995 / JCM 10881 / RKU-1)</name>
    <dbReference type="NCBI Taxonomy" id="390874"/>
    <lineage>
        <taxon>Bacteria</taxon>
        <taxon>Thermotogati</taxon>
        <taxon>Thermotogota</taxon>
        <taxon>Thermotogae</taxon>
        <taxon>Thermotogales</taxon>
        <taxon>Thermotogaceae</taxon>
        <taxon>Thermotoga</taxon>
    </lineage>
</organism>
<dbReference type="NCBIfam" id="TIGR02605">
    <property type="entry name" value="CxxC_CxxC_SSSS"/>
    <property type="match status" value="1"/>
</dbReference>
<dbReference type="eggNOG" id="COG2331">
    <property type="taxonomic scope" value="Bacteria"/>
</dbReference>
<reference evidence="3" key="1">
    <citation type="submission" date="2007-05" db="EMBL/GenBank/DDBJ databases">
        <title>Complete sequence of Thermotoga petrophila RKU-1.</title>
        <authorList>
            <consortium name="US DOE Joint Genome Institute"/>
            <person name="Copeland A."/>
            <person name="Lucas S."/>
            <person name="Lapidus A."/>
            <person name="Barry K."/>
            <person name="Glavina del Rio T."/>
            <person name="Dalin E."/>
            <person name="Tice H."/>
            <person name="Pitluck S."/>
            <person name="Sims D."/>
            <person name="Brettin T."/>
            <person name="Bruce D."/>
            <person name="Detter J.C."/>
            <person name="Han C."/>
            <person name="Tapia R."/>
            <person name="Schmutz J."/>
            <person name="Larimer F."/>
            <person name="Land M."/>
            <person name="Hauser L."/>
            <person name="Kyrpides N."/>
            <person name="Mikhailova N."/>
            <person name="Nelson K."/>
            <person name="Gogarten J.P."/>
            <person name="Noll K."/>
            <person name="Richardson P."/>
        </authorList>
    </citation>
    <scope>NUCLEOTIDE SEQUENCE [LARGE SCALE GENOMIC DNA]</scope>
    <source>
        <strain evidence="3">ATCC BAA-488 / DSM 13995 / JCM 10881 / RKU-1</strain>
    </source>
</reference>
<dbReference type="Pfam" id="PF09723">
    <property type="entry name" value="Zn_ribbon_8"/>
    <property type="match status" value="1"/>
</dbReference>
<feature type="domain" description="Putative regulatory protein FmdB zinc ribbon" evidence="1">
    <location>
        <begin position="1"/>
        <end position="42"/>
    </location>
</feature>
<evidence type="ECO:0000313" key="3">
    <source>
        <dbReference type="Proteomes" id="UP000006558"/>
    </source>
</evidence>
<protein>
    <submittedName>
        <fullName evidence="2">Putative regulatory protein, FmdB family</fullName>
    </submittedName>
</protein>
<accession>A5IN00</accession>
<dbReference type="EMBL" id="CP000702">
    <property type="protein sequence ID" value="ABQ47573.1"/>
    <property type="molecule type" value="Genomic_DNA"/>
</dbReference>
<dbReference type="SMART" id="SM00834">
    <property type="entry name" value="CxxC_CXXC_SSSS"/>
    <property type="match status" value="1"/>
</dbReference>
<proteinExistence type="predicted"/>
<sequence>MPTYTFRCKKCGEEYTVFTSYSKIDEVRCPKCDSKEKERVYRKISFSVQGGSSSSSCGGSCGGCSGCS</sequence>
<dbReference type="RefSeq" id="WP_011943987.1">
    <property type="nucleotide sequence ID" value="NC_009486.1"/>
</dbReference>
<name>A5IN00_THEP1</name>
<dbReference type="STRING" id="390874.Tpet_1567"/>
<gene>
    <name evidence="2" type="ordered locus">Tpet_1567</name>
</gene>
<evidence type="ECO:0000313" key="2">
    <source>
        <dbReference type="EMBL" id="ABQ47573.1"/>
    </source>
</evidence>
<dbReference type="HOGENOM" id="CLU_136025_4_1_0"/>
<dbReference type="AlphaFoldDB" id="A5IN00"/>
<evidence type="ECO:0000259" key="1">
    <source>
        <dbReference type="SMART" id="SM00834"/>
    </source>
</evidence>